<dbReference type="GO" id="GO:0006633">
    <property type="term" value="P:fatty acid biosynthetic process"/>
    <property type="evidence" value="ECO:0007669"/>
    <property type="project" value="TreeGrafter"/>
</dbReference>
<dbReference type="RefSeq" id="WP_022716411.1">
    <property type="nucleotide sequence ID" value="NZ_ATTQ01000010.1"/>
</dbReference>
<organism evidence="4 5">
    <name type="scientific">Rhizobium mongolense USDA 1844</name>
    <dbReference type="NCBI Taxonomy" id="1079460"/>
    <lineage>
        <taxon>Bacteria</taxon>
        <taxon>Pseudomonadati</taxon>
        <taxon>Pseudomonadota</taxon>
        <taxon>Alphaproteobacteria</taxon>
        <taxon>Hyphomicrobiales</taxon>
        <taxon>Rhizobiaceae</taxon>
        <taxon>Rhizobium/Agrobacterium group</taxon>
        <taxon>Rhizobium</taxon>
    </lineage>
</organism>
<dbReference type="EMBL" id="VISO01000003">
    <property type="protein sequence ID" value="TVZ64870.1"/>
    <property type="molecule type" value="Genomic_DNA"/>
</dbReference>
<reference evidence="4 5" key="1">
    <citation type="submission" date="2019-06" db="EMBL/GenBank/DDBJ databases">
        <title>Pac Bio to generate improved reference genome sequences for organisms with transposon mutant libraries (support for FEBA project).</title>
        <authorList>
            <person name="Blow M."/>
        </authorList>
    </citation>
    <scope>NUCLEOTIDE SEQUENCE [LARGE SCALE GENOMIC DNA]</scope>
    <source>
        <strain evidence="4 5">USDA 1844</strain>
    </source>
</reference>
<dbReference type="Proteomes" id="UP000319824">
    <property type="component" value="Unassembled WGS sequence"/>
</dbReference>
<proteinExistence type="inferred from homology"/>
<dbReference type="InterPro" id="IPR057326">
    <property type="entry name" value="KR_dom"/>
</dbReference>
<dbReference type="Gene3D" id="3.40.50.720">
    <property type="entry name" value="NAD(P)-binding Rossmann-like Domain"/>
    <property type="match status" value="1"/>
</dbReference>
<dbReference type="SMART" id="SM00822">
    <property type="entry name" value="PKS_KR"/>
    <property type="match status" value="1"/>
</dbReference>
<name>A0A559SR89_9HYPH</name>
<comment type="caution">
    <text evidence="4">The sequence shown here is derived from an EMBL/GenBank/DDBJ whole genome shotgun (WGS) entry which is preliminary data.</text>
</comment>
<dbReference type="InterPro" id="IPR036291">
    <property type="entry name" value="NAD(P)-bd_dom_sf"/>
</dbReference>
<comment type="similarity">
    <text evidence="1">Belongs to the short-chain dehydrogenases/reductases (SDR) family.</text>
</comment>
<dbReference type="GO" id="GO:0016616">
    <property type="term" value="F:oxidoreductase activity, acting on the CH-OH group of donors, NAD or NADP as acceptor"/>
    <property type="evidence" value="ECO:0007669"/>
    <property type="project" value="TreeGrafter"/>
</dbReference>
<evidence type="ECO:0000256" key="2">
    <source>
        <dbReference type="ARBA" id="ARBA00023002"/>
    </source>
</evidence>
<dbReference type="SUPFAM" id="SSF51735">
    <property type="entry name" value="NAD(P)-binding Rossmann-fold domains"/>
    <property type="match status" value="1"/>
</dbReference>
<dbReference type="GO" id="GO:0048038">
    <property type="term" value="F:quinone binding"/>
    <property type="evidence" value="ECO:0007669"/>
    <property type="project" value="TreeGrafter"/>
</dbReference>
<feature type="domain" description="Ketoreductase" evidence="3">
    <location>
        <begin position="6"/>
        <end position="184"/>
    </location>
</feature>
<dbReference type="PANTHER" id="PTHR42760">
    <property type="entry name" value="SHORT-CHAIN DEHYDROGENASES/REDUCTASES FAMILY MEMBER"/>
    <property type="match status" value="1"/>
</dbReference>
<evidence type="ECO:0000313" key="4">
    <source>
        <dbReference type="EMBL" id="TVZ64870.1"/>
    </source>
</evidence>
<dbReference type="PRINTS" id="PR00080">
    <property type="entry name" value="SDRFAMILY"/>
</dbReference>
<evidence type="ECO:0000313" key="5">
    <source>
        <dbReference type="Proteomes" id="UP000319824"/>
    </source>
</evidence>
<dbReference type="PANTHER" id="PTHR42760:SF133">
    <property type="entry name" value="3-OXOACYL-[ACYL-CARRIER-PROTEIN] REDUCTASE"/>
    <property type="match status" value="1"/>
</dbReference>
<dbReference type="AlphaFoldDB" id="A0A559SR89"/>
<gene>
    <name evidence="4" type="ORF">BCL32_5141</name>
</gene>
<protein>
    <submittedName>
        <fullName evidence="4">D-sorbitol dehydrogenase (Acceptor)</fullName>
    </submittedName>
</protein>
<accession>A0A559SR89</accession>
<evidence type="ECO:0000256" key="1">
    <source>
        <dbReference type="ARBA" id="ARBA00006484"/>
    </source>
</evidence>
<evidence type="ECO:0000259" key="3">
    <source>
        <dbReference type="SMART" id="SM00822"/>
    </source>
</evidence>
<dbReference type="InterPro" id="IPR002347">
    <property type="entry name" value="SDR_fam"/>
</dbReference>
<dbReference type="FunFam" id="3.40.50.720:FF:000084">
    <property type="entry name" value="Short-chain dehydrogenase reductase"/>
    <property type="match status" value="1"/>
</dbReference>
<dbReference type="PRINTS" id="PR00081">
    <property type="entry name" value="GDHRDH"/>
</dbReference>
<sequence>MELENKVVIVAGGASGIGTAIAELAAKEGATVIVADRNEDAARKVAASLPRAAAWALDVVDELSIDALVSYVESTYGPPDVLFNSAAIWEMADILETTRASFSNLFSVNVTGLFFLQQAVAKSMVAAGKRGAIVNIASQAGRRGEADSAIYAATKACVISITQSAALALISKGIRVNAVAPGNIDTPMWKHIDKVFAEQEGLEIGQKMAEVAAAIPYGRFAHPEEVAQVAVFLASERAEYVVGQTFNVDGGNVLS</sequence>
<keyword evidence="2" id="KW-0560">Oxidoreductase</keyword>
<dbReference type="Pfam" id="PF13561">
    <property type="entry name" value="adh_short_C2"/>
    <property type="match status" value="1"/>
</dbReference>